<gene>
    <name evidence="1" type="ORF">SacsacDRAFT_0230</name>
</gene>
<dbReference type="Proteomes" id="UP000053380">
    <property type="component" value="Unassembled WGS sequence"/>
</dbReference>
<proteinExistence type="predicted"/>
<reference evidence="1 2" key="1">
    <citation type="submission" date="2013-07" db="EMBL/GenBank/DDBJ databases">
        <authorList>
            <consortium name="DOE Joint Genome Institute"/>
            <person name="Anderson I."/>
            <person name="Huntemann M."/>
            <person name="Han J."/>
            <person name="Chen A."/>
            <person name="Kyrpides N."/>
            <person name="Mavromatis K."/>
            <person name="Markowitz V."/>
            <person name="Palaniappan K."/>
            <person name="Ivanova N."/>
            <person name="Schaumberg A."/>
            <person name="Pati A."/>
            <person name="Liolios K."/>
            <person name="Nordberg H.P."/>
            <person name="Cantor M.N."/>
            <person name="Hua S.X."/>
            <person name="Woyke T."/>
        </authorList>
    </citation>
    <scope>NUCLEOTIDE SEQUENCE [LARGE SCALE GENOMIC DNA]</scope>
    <source>
        <strain evidence="1 2">DSM 19268</strain>
    </source>
</reference>
<dbReference type="RefSeq" id="WP_051507439.1">
    <property type="nucleotide sequence ID" value="NZ_KK073875.1"/>
</dbReference>
<evidence type="ECO:0000313" key="2">
    <source>
        <dbReference type="Proteomes" id="UP000053380"/>
    </source>
</evidence>
<dbReference type="SUPFAM" id="SSF53254">
    <property type="entry name" value="Phosphoglycerate mutase-like"/>
    <property type="match status" value="1"/>
</dbReference>
<dbReference type="PANTHER" id="PTHR48100:SF59">
    <property type="entry name" value="ADENOSYLCOBALAMIN_ALPHA-RIBAZOLE PHOSPHATASE"/>
    <property type="match status" value="1"/>
</dbReference>
<dbReference type="HOGENOM" id="CLU_033323_12_2_9"/>
<dbReference type="InterPro" id="IPR029033">
    <property type="entry name" value="His_PPase_superfam"/>
</dbReference>
<name>A0A010YSY8_9BACL</name>
<protein>
    <submittedName>
        <fullName evidence="1">Fructose-2,6-bisphosphatase</fullName>
    </submittedName>
</protein>
<dbReference type="SMART" id="SM00855">
    <property type="entry name" value="PGAM"/>
    <property type="match status" value="1"/>
</dbReference>
<keyword evidence="2" id="KW-1185">Reference proteome</keyword>
<dbReference type="CDD" id="cd07067">
    <property type="entry name" value="HP_PGM_like"/>
    <property type="match status" value="1"/>
</dbReference>
<organism evidence="1 2">
    <name type="scientific">Saccharibacillus sacchari DSM 19268</name>
    <dbReference type="NCBI Taxonomy" id="915437"/>
    <lineage>
        <taxon>Bacteria</taxon>
        <taxon>Bacillati</taxon>
        <taxon>Bacillota</taxon>
        <taxon>Bacilli</taxon>
        <taxon>Bacillales</taxon>
        <taxon>Paenibacillaceae</taxon>
        <taxon>Saccharibacillus</taxon>
    </lineage>
</organism>
<comment type="caution">
    <text evidence="1">The sequence shown here is derived from an EMBL/GenBank/DDBJ whole genome shotgun (WGS) entry which is preliminary data.</text>
</comment>
<dbReference type="GO" id="GO:0016791">
    <property type="term" value="F:phosphatase activity"/>
    <property type="evidence" value="ECO:0007669"/>
    <property type="project" value="TreeGrafter"/>
</dbReference>
<dbReference type="InterPro" id="IPR050275">
    <property type="entry name" value="PGM_Phosphatase"/>
</dbReference>
<dbReference type="EMBL" id="JFBU01000001">
    <property type="protein sequence ID" value="EXG83265.1"/>
    <property type="molecule type" value="Genomic_DNA"/>
</dbReference>
<dbReference type="GO" id="GO:0005737">
    <property type="term" value="C:cytoplasm"/>
    <property type="evidence" value="ECO:0007669"/>
    <property type="project" value="TreeGrafter"/>
</dbReference>
<dbReference type="Pfam" id="PF00300">
    <property type="entry name" value="His_Phos_1"/>
    <property type="match status" value="1"/>
</dbReference>
<accession>A0A010YSY8</accession>
<sequence>MNIADRGADDIDTETVLYFVRHAHSKYEHGRELERGLSDSGKAEAMAVCRRLEKEKIEVFVSSPYQRAVETLAPLAEYAAKTIKLYDALHERLVSGEQDLGPERFAEAKRRCYEDPDYCPPGGESSRQARSRALPVIGQLLREHAGKRIAVGTHGDVLTLMLGSWDPQYDYSFWQQLSMPDVYRVRFDGMAFAGAERIRYNSSVSLEQGH</sequence>
<dbReference type="InterPro" id="IPR013078">
    <property type="entry name" value="His_Pase_superF_clade-1"/>
</dbReference>
<dbReference type="AlphaFoldDB" id="A0A010YSY8"/>
<evidence type="ECO:0000313" key="1">
    <source>
        <dbReference type="EMBL" id="EXG83265.1"/>
    </source>
</evidence>
<dbReference type="Gene3D" id="3.40.50.1240">
    <property type="entry name" value="Phosphoglycerate mutase-like"/>
    <property type="match status" value="1"/>
</dbReference>
<dbReference type="PANTHER" id="PTHR48100">
    <property type="entry name" value="BROAD-SPECIFICITY PHOSPHATASE YOR283W-RELATED"/>
    <property type="match status" value="1"/>
</dbReference>